<reference evidence="1" key="2">
    <citation type="submission" date="2025-03" db="EMBL/GenBank/DDBJ databases">
        <authorList>
            <consortium name="ELIXIR-Norway"/>
            <consortium name="Elixir Norway"/>
        </authorList>
    </citation>
    <scope>NUCLEOTIDE SEQUENCE</scope>
</reference>
<evidence type="ECO:0000313" key="1">
    <source>
        <dbReference type="EMBL" id="CAN0473594.1"/>
    </source>
</evidence>
<dbReference type="EMBL" id="OX596115">
    <property type="protein sequence ID" value="CAN0473594.1"/>
    <property type="molecule type" value="Genomic_DNA"/>
</dbReference>
<proteinExistence type="predicted"/>
<accession>A0AC59ZQZ6</accession>
<name>A0AC59ZQZ6_RANTA</name>
<reference evidence="1" key="1">
    <citation type="submission" date="2023-05" db="EMBL/GenBank/DDBJ databases">
        <authorList>
            <consortium name="ELIXIR-Norway"/>
        </authorList>
    </citation>
    <scope>NUCLEOTIDE SEQUENCE</scope>
</reference>
<dbReference type="Proteomes" id="UP001162501">
    <property type="component" value="Chromosome 31"/>
</dbReference>
<organism evidence="1 2">
    <name type="scientific">Rangifer tarandus platyrhynchus</name>
    <name type="common">Svalbard reindeer</name>
    <dbReference type="NCBI Taxonomy" id="3082113"/>
    <lineage>
        <taxon>Eukaryota</taxon>
        <taxon>Metazoa</taxon>
        <taxon>Chordata</taxon>
        <taxon>Craniata</taxon>
        <taxon>Vertebrata</taxon>
        <taxon>Euteleostomi</taxon>
        <taxon>Mammalia</taxon>
        <taxon>Eutheria</taxon>
        <taxon>Laurasiatheria</taxon>
        <taxon>Artiodactyla</taxon>
        <taxon>Ruminantia</taxon>
        <taxon>Pecora</taxon>
        <taxon>Cervidae</taxon>
        <taxon>Odocoileinae</taxon>
        <taxon>Rangifer</taxon>
    </lineage>
</organism>
<protein>
    <submittedName>
        <fullName evidence="1">Uncharacterized protein</fullName>
    </submittedName>
</protein>
<evidence type="ECO:0000313" key="2">
    <source>
        <dbReference type="Proteomes" id="UP001162501"/>
    </source>
</evidence>
<gene>
    <name evidence="1" type="ORF">MRATA1EN22A_LOCUS20666</name>
</gene>
<sequence length="134" mass="13998">MLTDHQGLAAPVSVWLTVTAGKRVDGRVRLQPPGSPRMDVDKEPLGLAGGSWGCPGANGAGFSETLLRERQFCEGVELFAGGQGKRYLRPPPHPREWAGTPFTGEGGRCSGQASQPLREKSPSAGTSVSAVGSN</sequence>